<reference evidence="8 9" key="1">
    <citation type="submission" date="2019-05" db="EMBL/GenBank/DDBJ databases">
        <authorList>
            <person name="Lee S.D."/>
        </authorList>
    </citation>
    <scope>NUCLEOTIDE SEQUENCE [LARGE SCALE GENOMIC DNA]</scope>
    <source>
        <strain evidence="8 9">C5-26</strain>
    </source>
</reference>
<name>A0A563E963_9MICO</name>
<dbReference type="Gene3D" id="1.20.144.10">
    <property type="entry name" value="Phosphatidic acid phosphatase type 2/haloperoxidase"/>
    <property type="match status" value="1"/>
</dbReference>
<evidence type="ECO:0000256" key="1">
    <source>
        <dbReference type="ARBA" id="ARBA00004141"/>
    </source>
</evidence>
<dbReference type="CDD" id="cd03386">
    <property type="entry name" value="PAP2_Aur1_like"/>
    <property type="match status" value="1"/>
</dbReference>
<evidence type="ECO:0000256" key="4">
    <source>
        <dbReference type="ARBA" id="ARBA00023136"/>
    </source>
</evidence>
<keyword evidence="9" id="KW-1185">Reference proteome</keyword>
<feature type="transmembrane region" description="Helical" evidence="6">
    <location>
        <begin position="274"/>
        <end position="292"/>
    </location>
</feature>
<evidence type="ECO:0000256" key="6">
    <source>
        <dbReference type="SAM" id="Phobius"/>
    </source>
</evidence>
<reference evidence="8 9" key="2">
    <citation type="submission" date="2019-08" db="EMBL/GenBank/DDBJ databases">
        <title>Jejuicoccus antrihumi gen. nov., sp. nov., a new member of the family Dermacoccaceae isolated from a cave.</title>
        <authorList>
            <person name="Schumann P."/>
            <person name="Kim I.S."/>
        </authorList>
    </citation>
    <scope>NUCLEOTIDE SEQUENCE [LARGE SCALE GENOMIC DNA]</scope>
    <source>
        <strain evidence="8 9">C5-26</strain>
    </source>
</reference>
<dbReference type="PANTHER" id="PTHR31310">
    <property type="match status" value="1"/>
</dbReference>
<feature type="transmembrane region" description="Helical" evidence="6">
    <location>
        <begin position="46"/>
        <end position="63"/>
    </location>
</feature>
<keyword evidence="2 6" id="KW-0812">Transmembrane</keyword>
<dbReference type="InterPro" id="IPR026841">
    <property type="entry name" value="Aur1/Ipt1"/>
</dbReference>
<dbReference type="SUPFAM" id="SSF48317">
    <property type="entry name" value="Acid phosphatase/Vanadium-dependent haloperoxidase"/>
    <property type="match status" value="1"/>
</dbReference>
<evidence type="ECO:0000256" key="2">
    <source>
        <dbReference type="ARBA" id="ARBA00022692"/>
    </source>
</evidence>
<feature type="transmembrane region" description="Helical" evidence="6">
    <location>
        <begin position="21"/>
        <end position="40"/>
    </location>
</feature>
<feature type="transmembrane region" description="Helical" evidence="6">
    <location>
        <begin position="249"/>
        <end position="269"/>
    </location>
</feature>
<gene>
    <name evidence="8" type="ORF">FGL98_01330</name>
</gene>
<dbReference type="Proteomes" id="UP000320244">
    <property type="component" value="Unassembled WGS sequence"/>
</dbReference>
<dbReference type="Pfam" id="PF14378">
    <property type="entry name" value="PAP2_3"/>
    <property type="match status" value="1"/>
</dbReference>
<accession>A0A563E963</accession>
<dbReference type="InterPro" id="IPR036938">
    <property type="entry name" value="PAP2/HPO_sf"/>
</dbReference>
<evidence type="ECO:0000313" key="8">
    <source>
        <dbReference type="EMBL" id="TWP39056.1"/>
    </source>
</evidence>
<proteinExistence type="predicted"/>
<dbReference type="PANTHER" id="PTHR31310:SF7">
    <property type="entry name" value="PA-PHOSPHATASE RELATED-FAMILY PROTEIN DDB_G0268928"/>
    <property type="match status" value="1"/>
</dbReference>
<comment type="caution">
    <text evidence="8">The sequence shown here is derived from an EMBL/GenBank/DDBJ whole genome shotgun (WGS) entry which is preliminary data.</text>
</comment>
<feature type="region of interest" description="Disordered" evidence="5">
    <location>
        <begin position="338"/>
        <end position="377"/>
    </location>
</feature>
<comment type="subcellular location">
    <subcellularLocation>
        <location evidence="1">Membrane</location>
        <topology evidence="1">Multi-pass membrane protein</topology>
    </subcellularLocation>
</comment>
<organism evidence="8 9">
    <name type="scientific">Leekyejoonella antrihumi</name>
    <dbReference type="NCBI Taxonomy" id="1660198"/>
    <lineage>
        <taxon>Bacteria</taxon>
        <taxon>Bacillati</taxon>
        <taxon>Actinomycetota</taxon>
        <taxon>Actinomycetes</taxon>
        <taxon>Micrococcales</taxon>
        <taxon>Dermacoccaceae</taxon>
        <taxon>Leekyejoonella</taxon>
    </lineage>
</organism>
<keyword evidence="3 6" id="KW-1133">Transmembrane helix</keyword>
<evidence type="ECO:0000259" key="7">
    <source>
        <dbReference type="Pfam" id="PF14378"/>
    </source>
</evidence>
<evidence type="ECO:0000313" key="9">
    <source>
        <dbReference type="Proteomes" id="UP000320244"/>
    </source>
</evidence>
<feature type="transmembrane region" description="Helical" evidence="6">
    <location>
        <begin position="181"/>
        <end position="200"/>
    </location>
</feature>
<feature type="domain" description="Inositolphosphotransferase Aur1/Ipt1" evidence="7">
    <location>
        <begin position="134"/>
        <end position="313"/>
    </location>
</feature>
<dbReference type="EMBL" id="VCQV01000001">
    <property type="protein sequence ID" value="TWP39056.1"/>
    <property type="molecule type" value="Genomic_DNA"/>
</dbReference>
<dbReference type="GO" id="GO:0016020">
    <property type="term" value="C:membrane"/>
    <property type="evidence" value="ECO:0007669"/>
    <property type="project" value="UniProtKB-SubCell"/>
</dbReference>
<sequence length="377" mass="41827">MAASGRESIAARVDWKIVRRVAIACYLVVLIGYVVAVGVPLDRVGLTLWILVGLSTLVVGKGWRAWWRLMLDWLPFQGILLAYDYGYGMASHFHGSHLSGYPEQGATNGLGLPLHVTFPVEFDKFLFGGHLPNQWIQEHFHATTTVPWISVIVTLCYCSHFVVTPLAATYWWIVARDKFRIWVKLVVAMAIAGLATYFLYPMSPPWLASMQGSIPGADVARLSGQGWQRMGFHIANQVLGDGQARSNPVAAMPSLHMAYAVLIVGFVWCWTRRWWLRIVLVIYPLVMAFSLVYAGEHYVTDEIFGVLYAVIILGVWQGLRRRSARREVADGEALLGPADGAVDITQSGGRQPDPALTKRDAGVQPDPLGVRIAEQVD</sequence>
<keyword evidence="4 6" id="KW-0472">Membrane</keyword>
<feature type="transmembrane region" description="Helical" evidence="6">
    <location>
        <begin position="70"/>
        <end position="88"/>
    </location>
</feature>
<feature type="transmembrane region" description="Helical" evidence="6">
    <location>
        <begin position="298"/>
        <end position="316"/>
    </location>
</feature>
<dbReference type="AlphaFoldDB" id="A0A563E963"/>
<evidence type="ECO:0000256" key="3">
    <source>
        <dbReference type="ARBA" id="ARBA00022989"/>
    </source>
</evidence>
<feature type="transmembrane region" description="Helical" evidence="6">
    <location>
        <begin position="148"/>
        <end position="174"/>
    </location>
</feature>
<protein>
    <submittedName>
        <fullName evidence="8">Inositol phosphorylceramide synthase</fullName>
    </submittedName>
</protein>
<dbReference type="OrthoDB" id="629685at2"/>
<dbReference type="InterPro" id="IPR052185">
    <property type="entry name" value="IPC_Synthase-Related"/>
</dbReference>
<evidence type="ECO:0000256" key="5">
    <source>
        <dbReference type="SAM" id="MobiDB-lite"/>
    </source>
</evidence>